<proteinExistence type="predicted"/>
<keyword evidence="3" id="KW-1185">Reference proteome</keyword>
<accession>A0ABR3S5S4</accession>
<sequence>MATVAQNETDPVNRSFTGILEEGNFYDREDDACHIKNGDPVPYRIERPDTEPQKPLGKGARAKVVKMLGVAEGIEWLTERIDDRGKYQGRITIFHNDLKPANILVCEDLLHTGSRAIFKISDFGEAIVRIMDSGNPPAKDEISPAEFSAPEVSFDHQNLTPSSDVWSFACILFLVLSFNIIGQWTLKGSADERRAENPLAQFFSGGSRRGLKNFLSNKKLKVNQHVESSMKRLEATGKNKSDARVTLGLVAMLRERLFVINPEDRLPISKVVNEMRQVYGSRRFITPEITDRKFRIGDSVDTCAQSPDGRDPELRILPKSMYGEQEKNGLSLSLKDCEVMKIAMSPDANHLAVVAKLARGKTVLRVYDIQDIEAQNEKQKELKAESVERYYQFLTCLAPLNERIGFIAIHSEERVLRYDPEKRYESDVEDWRQKGLKTVLITDDDKWVIFVGVYNKRLTVSAANLDSTIVSCKKLQIEDAAAIGFEPPADKVCIFENDQGERHLLFTYSGKMCRSVRLNIESLLEER</sequence>
<feature type="domain" description="Protein kinase" evidence="1">
    <location>
        <begin position="1"/>
        <end position="285"/>
    </location>
</feature>
<dbReference type="InterPro" id="IPR008271">
    <property type="entry name" value="Ser/Thr_kinase_AS"/>
</dbReference>
<dbReference type="Pfam" id="PF00069">
    <property type="entry name" value="Pkinase"/>
    <property type="match status" value="1"/>
</dbReference>
<evidence type="ECO:0000313" key="3">
    <source>
        <dbReference type="Proteomes" id="UP001521785"/>
    </source>
</evidence>
<dbReference type="InterPro" id="IPR011009">
    <property type="entry name" value="Kinase-like_dom_sf"/>
</dbReference>
<dbReference type="Proteomes" id="UP001521785">
    <property type="component" value="Unassembled WGS sequence"/>
</dbReference>
<dbReference type="SUPFAM" id="SSF56112">
    <property type="entry name" value="Protein kinase-like (PK-like)"/>
    <property type="match status" value="1"/>
</dbReference>
<name>A0ABR3S5S4_9PLEO</name>
<dbReference type="InterPro" id="IPR000719">
    <property type="entry name" value="Prot_kinase_dom"/>
</dbReference>
<reference evidence="2 3" key="1">
    <citation type="submission" date="2024-02" db="EMBL/GenBank/DDBJ databases">
        <title>De novo assembly and annotation of 12 fungi associated with fruit tree decline syndrome in Ontario, Canada.</title>
        <authorList>
            <person name="Sulman M."/>
            <person name="Ellouze W."/>
            <person name="Ilyukhin E."/>
        </authorList>
    </citation>
    <scope>NUCLEOTIDE SEQUENCE [LARGE SCALE GENOMIC DNA]</scope>
    <source>
        <strain evidence="2 3">M42-189</strain>
    </source>
</reference>
<evidence type="ECO:0000259" key="1">
    <source>
        <dbReference type="PROSITE" id="PS50011"/>
    </source>
</evidence>
<dbReference type="Gene3D" id="1.10.510.10">
    <property type="entry name" value="Transferase(Phosphotransferase) domain 1"/>
    <property type="match status" value="1"/>
</dbReference>
<dbReference type="EMBL" id="JAKJXO020000001">
    <property type="protein sequence ID" value="KAL1612032.1"/>
    <property type="molecule type" value="Genomic_DNA"/>
</dbReference>
<dbReference type="PROSITE" id="PS00108">
    <property type="entry name" value="PROTEIN_KINASE_ST"/>
    <property type="match status" value="1"/>
</dbReference>
<organism evidence="2 3">
    <name type="scientific">Paraconiothyrium brasiliense</name>
    <dbReference type="NCBI Taxonomy" id="300254"/>
    <lineage>
        <taxon>Eukaryota</taxon>
        <taxon>Fungi</taxon>
        <taxon>Dikarya</taxon>
        <taxon>Ascomycota</taxon>
        <taxon>Pezizomycotina</taxon>
        <taxon>Dothideomycetes</taxon>
        <taxon>Pleosporomycetidae</taxon>
        <taxon>Pleosporales</taxon>
        <taxon>Massarineae</taxon>
        <taxon>Didymosphaeriaceae</taxon>
        <taxon>Paraconiothyrium</taxon>
    </lineage>
</organism>
<dbReference type="SMART" id="SM00220">
    <property type="entry name" value="S_TKc"/>
    <property type="match status" value="1"/>
</dbReference>
<dbReference type="PROSITE" id="PS50011">
    <property type="entry name" value="PROTEIN_KINASE_DOM"/>
    <property type="match status" value="1"/>
</dbReference>
<evidence type="ECO:0000313" key="2">
    <source>
        <dbReference type="EMBL" id="KAL1612032.1"/>
    </source>
</evidence>
<protein>
    <recommendedName>
        <fullName evidence="1">Protein kinase domain-containing protein</fullName>
    </recommendedName>
</protein>
<dbReference type="PANTHER" id="PTHR24359">
    <property type="entry name" value="SERINE/THREONINE-PROTEIN KINASE SBK1"/>
    <property type="match status" value="1"/>
</dbReference>
<gene>
    <name evidence="2" type="ORF">SLS60_000255</name>
</gene>
<comment type="caution">
    <text evidence="2">The sequence shown here is derived from an EMBL/GenBank/DDBJ whole genome shotgun (WGS) entry which is preliminary data.</text>
</comment>
<dbReference type="PANTHER" id="PTHR24359:SF1">
    <property type="entry name" value="INHIBITOR OF NUCLEAR FACTOR KAPPA-B KINASE EPSILON SUBUNIT HOMOLOG 1-RELATED"/>
    <property type="match status" value="1"/>
</dbReference>